<dbReference type="InterPro" id="IPR008580">
    <property type="entry name" value="PPPDE_dom"/>
</dbReference>
<dbReference type="GO" id="GO:0101005">
    <property type="term" value="F:deubiquitinase activity"/>
    <property type="evidence" value="ECO:0007669"/>
    <property type="project" value="TreeGrafter"/>
</dbReference>
<evidence type="ECO:0000313" key="7">
    <source>
        <dbReference type="WBParaSite" id="HPBE_0002129701-mRNA-1"/>
    </source>
</evidence>
<sequence length="162" mass="17933">RKSIYWLNDYASNIGFGIFHSGIEVHGVEYAYGGHPYAFSGVFENSPQDAEELGENFKFRQCIVIGETAFTAGAVRELIKSLGQEYRGDRYHLISRNCNHFSAVLAKVSVELTGKGFEAKNLYPSVGGQACLALNDLLNQQSKGCHLLCQSRFSSSRPNECL</sequence>
<dbReference type="PANTHER" id="PTHR12378:SF80">
    <property type="entry name" value="IP06716P-RELATED"/>
    <property type="match status" value="1"/>
</dbReference>
<dbReference type="GO" id="GO:0006508">
    <property type="term" value="P:proteolysis"/>
    <property type="evidence" value="ECO:0007669"/>
    <property type="project" value="UniProtKB-KW"/>
</dbReference>
<dbReference type="PROSITE" id="PS51858">
    <property type="entry name" value="PPPDE"/>
    <property type="match status" value="1"/>
</dbReference>
<protein>
    <submittedName>
        <fullName evidence="7">DUF862 domain-containing protein</fullName>
    </submittedName>
</protein>
<evidence type="ECO:0000256" key="2">
    <source>
        <dbReference type="ARBA" id="ARBA00022670"/>
    </source>
</evidence>
<keyword evidence="2" id="KW-0645">Protease</keyword>
<evidence type="ECO:0000256" key="3">
    <source>
        <dbReference type="ARBA" id="ARBA00022801"/>
    </source>
</evidence>
<evidence type="ECO:0000256" key="1">
    <source>
        <dbReference type="ARBA" id="ARBA00008140"/>
    </source>
</evidence>
<keyword evidence="3" id="KW-0378">Hydrolase</keyword>
<feature type="domain" description="PPPDE" evidence="4">
    <location>
        <begin position="1"/>
        <end position="136"/>
    </location>
</feature>
<dbReference type="GO" id="GO:0016579">
    <property type="term" value="P:protein deubiquitination"/>
    <property type="evidence" value="ECO:0007669"/>
    <property type="project" value="TreeGrafter"/>
</dbReference>
<evidence type="ECO:0000313" key="5">
    <source>
        <dbReference type="EMBL" id="VDP24303.1"/>
    </source>
</evidence>
<accession>A0A183GFU4</accession>
<dbReference type="Pfam" id="PF05903">
    <property type="entry name" value="Peptidase_C97"/>
    <property type="match status" value="1"/>
</dbReference>
<dbReference type="WBParaSite" id="HPBE_0002129701-mRNA-1">
    <property type="protein sequence ID" value="HPBE_0002129701-mRNA-1"/>
    <property type="gene ID" value="HPBE_0002129701"/>
</dbReference>
<comment type="similarity">
    <text evidence="1">Belongs to the DeSI family.</text>
</comment>
<proteinExistence type="inferred from homology"/>
<organism evidence="6 7">
    <name type="scientific">Heligmosomoides polygyrus</name>
    <name type="common">Parasitic roundworm</name>
    <dbReference type="NCBI Taxonomy" id="6339"/>
    <lineage>
        <taxon>Eukaryota</taxon>
        <taxon>Metazoa</taxon>
        <taxon>Ecdysozoa</taxon>
        <taxon>Nematoda</taxon>
        <taxon>Chromadorea</taxon>
        <taxon>Rhabditida</taxon>
        <taxon>Rhabditina</taxon>
        <taxon>Rhabditomorpha</taxon>
        <taxon>Strongyloidea</taxon>
        <taxon>Heligmosomidae</taxon>
        <taxon>Heligmosomoides</taxon>
    </lineage>
</organism>
<name>A0A183GFU4_HELPZ</name>
<dbReference type="EMBL" id="UZAH01032870">
    <property type="protein sequence ID" value="VDP24303.1"/>
    <property type="molecule type" value="Genomic_DNA"/>
</dbReference>
<evidence type="ECO:0000313" key="6">
    <source>
        <dbReference type="Proteomes" id="UP000050761"/>
    </source>
</evidence>
<dbReference type="PANTHER" id="PTHR12378">
    <property type="entry name" value="DESUMOYLATING ISOPEPTIDASE"/>
    <property type="match status" value="1"/>
</dbReference>
<dbReference type="Gene3D" id="3.90.1720.30">
    <property type="entry name" value="PPPDE domains"/>
    <property type="match status" value="1"/>
</dbReference>
<evidence type="ECO:0000259" key="4">
    <source>
        <dbReference type="PROSITE" id="PS51858"/>
    </source>
</evidence>
<dbReference type="SMART" id="SM01179">
    <property type="entry name" value="DUF862"/>
    <property type="match status" value="1"/>
</dbReference>
<gene>
    <name evidence="5" type="ORF">HPBE_LOCUS21294</name>
</gene>
<accession>A0A3P8FPV7</accession>
<dbReference type="OrthoDB" id="412286at2759"/>
<dbReference type="InterPro" id="IPR042266">
    <property type="entry name" value="PPPDE_sf"/>
</dbReference>
<dbReference type="Proteomes" id="UP000050761">
    <property type="component" value="Unassembled WGS sequence"/>
</dbReference>
<reference evidence="7" key="2">
    <citation type="submission" date="2019-09" db="UniProtKB">
        <authorList>
            <consortium name="WormBaseParasite"/>
        </authorList>
    </citation>
    <scope>IDENTIFICATION</scope>
</reference>
<dbReference type="AlphaFoldDB" id="A0A183GFU4"/>
<keyword evidence="6" id="KW-1185">Reference proteome</keyword>
<reference evidence="5 6" key="1">
    <citation type="submission" date="2018-11" db="EMBL/GenBank/DDBJ databases">
        <authorList>
            <consortium name="Pathogen Informatics"/>
        </authorList>
    </citation>
    <scope>NUCLEOTIDE SEQUENCE [LARGE SCALE GENOMIC DNA]</scope>
</reference>